<dbReference type="RefSeq" id="WP_073476790.1">
    <property type="nucleotide sequence ID" value="NZ_FQZU01000017.1"/>
</dbReference>
<dbReference type="Pfam" id="PF00534">
    <property type="entry name" value="Glycos_transf_1"/>
    <property type="match status" value="1"/>
</dbReference>
<accession>A0A1M6PDD1</accession>
<dbReference type="Gene3D" id="3.40.50.2000">
    <property type="entry name" value="Glycogen Phosphorylase B"/>
    <property type="match status" value="2"/>
</dbReference>
<feature type="domain" description="Glycosyl transferase family 1" evidence="1">
    <location>
        <begin position="225"/>
        <end position="389"/>
    </location>
</feature>
<dbReference type="OrthoDB" id="267270at2"/>
<dbReference type="EMBL" id="FQZU01000017">
    <property type="protein sequence ID" value="SHK05949.1"/>
    <property type="molecule type" value="Genomic_DNA"/>
</dbReference>
<dbReference type="CDD" id="cd03801">
    <property type="entry name" value="GT4_PimA-like"/>
    <property type="match status" value="1"/>
</dbReference>
<dbReference type="PANTHER" id="PTHR12526:SF630">
    <property type="entry name" value="GLYCOSYLTRANSFERASE"/>
    <property type="match status" value="1"/>
</dbReference>
<protein>
    <submittedName>
        <fullName evidence="2">Glycosyltransferase involved in cell wall bisynthesis</fullName>
    </submittedName>
</protein>
<organism evidence="2 3">
    <name type="scientific">Desulfatibacillum alkenivorans DSM 16219</name>
    <dbReference type="NCBI Taxonomy" id="1121393"/>
    <lineage>
        <taxon>Bacteria</taxon>
        <taxon>Pseudomonadati</taxon>
        <taxon>Thermodesulfobacteriota</taxon>
        <taxon>Desulfobacteria</taxon>
        <taxon>Desulfobacterales</taxon>
        <taxon>Desulfatibacillaceae</taxon>
        <taxon>Desulfatibacillum</taxon>
    </lineage>
</organism>
<dbReference type="STRING" id="1121393.SAMN02745216_02799"/>
<name>A0A1M6PDD1_9BACT</name>
<evidence type="ECO:0000259" key="1">
    <source>
        <dbReference type="Pfam" id="PF00534"/>
    </source>
</evidence>
<dbReference type="PANTHER" id="PTHR12526">
    <property type="entry name" value="GLYCOSYLTRANSFERASE"/>
    <property type="match status" value="1"/>
</dbReference>
<sequence length="414" mass="46162">MSDQAKPVLGIILKGYPRISETFISNEILLLEQMGFKIHLISMRHPRESFCHDSVKQIKAPVDYLPQTLWRPMGTFLRHNIPLLVKKPDVYLKALGLAFKRFLRTRKSATFKHLLQAGYVVHKILPQSGVAHLHSHFAHSPTSVAMFTSMLSGLPFSFTAHAKDIYTSDERQLAEKIKLAQYVVTCTEYNRRHLKKIALDGSTPIYRIYHGIDVELFAGSENGAMPKPPYKLFTVARMTAKKGLPTVYKALKILEERGVDFQHTLIGDGDDKEDLLALIKELGLESNTKILGTRPHGVVLDQFRKSDLFVLGCEVAKNGDRDGIPNVFLESMAMGVPVVGTNVSAIPEVLRHENTGLVVDPKSPEAMADAIMKLLTQEELRKEVAENARALVNAEFANKKLIGDLAELHRAAGV</sequence>
<dbReference type="InterPro" id="IPR001296">
    <property type="entry name" value="Glyco_trans_1"/>
</dbReference>
<evidence type="ECO:0000313" key="3">
    <source>
        <dbReference type="Proteomes" id="UP000183994"/>
    </source>
</evidence>
<dbReference type="SUPFAM" id="SSF53756">
    <property type="entry name" value="UDP-Glycosyltransferase/glycogen phosphorylase"/>
    <property type="match status" value="1"/>
</dbReference>
<keyword evidence="2" id="KW-0808">Transferase</keyword>
<reference evidence="3" key="1">
    <citation type="submission" date="2016-11" db="EMBL/GenBank/DDBJ databases">
        <authorList>
            <person name="Varghese N."/>
            <person name="Submissions S."/>
        </authorList>
    </citation>
    <scope>NUCLEOTIDE SEQUENCE [LARGE SCALE GENOMIC DNA]</scope>
    <source>
        <strain evidence="3">DSM 16219</strain>
    </source>
</reference>
<proteinExistence type="predicted"/>
<dbReference type="GO" id="GO:0016757">
    <property type="term" value="F:glycosyltransferase activity"/>
    <property type="evidence" value="ECO:0007669"/>
    <property type="project" value="InterPro"/>
</dbReference>
<evidence type="ECO:0000313" key="2">
    <source>
        <dbReference type="EMBL" id="SHK05949.1"/>
    </source>
</evidence>
<dbReference type="Proteomes" id="UP000183994">
    <property type="component" value="Unassembled WGS sequence"/>
</dbReference>
<dbReference type="AlphaFoldDB" id="A0A1M6PDD1"/>
<keyword evidence="3" id="KW-1185">Reference proteome</keyword>
<gene>
    <name evidence="2" type="ORF">SAMN02745216_02799</name>
</gene>